<comment type="caution">
    <text evidence="3">The sequence shown here is derived from an EMBL/GenBank/DDBJ whole genome shotgun (WGS) entry which is preliminary data.</text>
</comment>
<gene>
    <name evidence="3" type="ORF">CBOVIS_LOCUS3992</name>
</gene>
<sequence>MLCISTICVLIFAVSAQYDDISILGEVLDRTTKAVDVLVVEEGSGVEVSSVTPLNATLPSSSTSTTTTSTTTEIPTTTTTATTTTATTTTTVSTTTTTTEKPTTEAPTQAPTTQTESFPETTNPEEEEEESFLGFKKPDLATIYRRLFPFQHPGQEGASGSFH</sequence>
<accession>A0A8S1EPG6</accession>
<feature type="signal peptide" evidence="2">
    <location>
        <begin position="1"/>
        <end position="16"/>
    </location>
</feature>
<organism evidence="3 4">
    <name type="scientific">Caenorhabditis bovis</name>
    <dbReference type="NCBI Taxonomy" id="2654633"/>
    <lineage>
        <taxon>Eukaryota</taxon>
        <taxon>Metazoa</taxon>
        <taxon>Ecdysozoa</taxon>
        <taxon>Nematoda</taxon>
        <taxon>Chromadorea</taxon>
        <taxon>Rhabditida</taxon>
        <taxon>Rhabditina</taxon>
        <taxon>Rhabditomorpha</taxon>
        <taxon>Rhabditoidea</taxon>
        <taxon>Rhabditidae</taxon>
        <taxon>Peloderinae</taxon>
        <taxon>Caenorhabditis</taxon>
    </lineage>
</organism>
<evidence type="ECO:0000256" key="2">
    <source>
        <dbReference type="SAM" id="SignalP"/>
    </source>
</evidence>
<evidence type="ECO:0000256" key="1">
    <source>
        <dbReference type="SAM" id="MobiDB-lite"/>
    </source>
</evidence>
<feature type="compositionally biased region" description="Low complexity" evidence="1">
    <location>
        <begin position="46"/>
        <end position="122"/>
    </location>
</feature>
<feature type="chain" id="PRO_5035735105" evidence="2">
    <location>
        <begin position="17"/>
        <end position="163"/>
    </location>
</feature>
<dbReference type="Proteomes" id="UP000494206">
    <property type="component" value="Unassembled WGS sequence"/>
</dbReference>
<evidence type="ECO:0000313" key="4">
    <source>
        <dbReference type="Proteomes" id="UP000494206"/>
    </source>
</evidence>
<dbReference type="EMBL" id="CADEPM010000002">
    <property type="protein sequence ID" value="CAB3401213.1"/>
    <property type="molecule type" value="Genomic_DNA"/>
</dbReference>
<proteinExistence type="predicted"/>
<evidence type="ECO:0000313" key="3">
    <source>
        <dbReference type="EMBL" id="CAB3401213.1"/>
    </source>
</evidence>
<reference evidence="3 4" key="1">
    <citation type="submission" date="2020-04" db="EMBL/GenBank/DDBJ databases">
        <authorList>
            <person name="Laetsch R D."/>
            <person name="Stevens L."/>
            <person name="Kumar S."/>
            <person name="Blaxter L. M."/>
        </authorList>
    </citation>
    <scope>NUCLEOTIDE SEQUENCE [LARGE SCALE GENOMIC DNA]</scope>
</reference>
<keyword evidence="4" id="KW-1185">Reference proteome</keyword>
<protein>
    <submittedName>
        <fullName evidence="3">Uncharacterized protein</fullName>
    </submittedName>
</protein>
<dbReference type="OrthoDB" id="5876816at2759"/>
<dbReference type="AlphaFoldDB" id="A0A8S1EPG6"/>
<feature type="region of interest" description="Disordered" evidence="1">
    <location>
        <begin position="46"/>
        <end position="135"/>
    </location>
</feature>
<name>A0A8S1EPG6_9PELO</name>
<keyword evidence="2" id="KW-0732">Signal</keyword>